<evidence type="ECO:0000256" key="3">
    <source>
        <dbReference type="ARBA" id="ARBA00023295"/>
    </source>
</evidence>
<sequence>MRRLSLLGAVLISLSTVVNVYGTPEKIYGVNLGSWLVLEPWMLPREWEAMGGENCDPCTLCIRSEFDLAKAYPDTVDQKFDKHWETWFNQADVDELASLGINTVRIPLGYWIVERLVDRKTEFFPRSGIKHLHRGLNQLKKAGIEVILDHHAAPGVQAFEQMFAGRCTPDVQFYTDENYQRALTWTAVMTTLSHIDPAFSTVFAIQAVNEPLMDAYQTPGYGEFQKNFVLVVRIVEAILGIWTFDDDDLVSRLLFPGPQPVLLLDAFKKVAGDPYCYFRFPGQALKAVADAAPIVEETLRDEGYGYEFRKGADAGRADKGVDVDLGGVLDVSLHFGSGSFKHREVLYTNFMDRNWQYNNPPNPADAAIGPIGFDNHLYYSFGGVADPYPEAYLIHICNLRRVENDRAFNNTPLWFGEWALPTQFNASDDFLRKWADAQKIAYGRGSGWIFWNFKIESGQEIGREWSYTEGVRRGYLTPNPADIFDPHVCDPYYNQTFTATATTTEASSTTTSTTTTTRLVTTTTTEAPYTTTRTVTNTVNTAQGQGPTQIPPPQPTTLTSTMVASGVITANATVTITTFTTFTTTQERGRLRLRGR</sequence>
<evidence type="ECO:0000256" key="2">
    <source>
        <dbReference type="ARBA" id="ARBA00022801"/>
    </source>
</evidence>
<name>A0ABR2ZB88_9AGAR</name>
<comment type="caution">
    <text evidence="7">The sequence shown here is derived from an EMBL/GenBank/DDBJ whole genome shotgun (WGS) entry which is preliminary data.</text>
</comment>
<comment type="similarity">
    <text evidence="1 4">Belongs to the glycosyl hydrolase 5 (cellulase A) family.</text>
</comment>
<dbReference type="InterPro" id="IPR017853">
    <property type="entry name" value="GH"/>
</dbReference>
<keyword evidence="8" id="KW-1185">Reference proteome</keyword>
<evidence type="ECO:0000313" key="8">
    <source>
        <dbReference type="Proteomes" id="UP001437256"/>
    </source>
</evidence>
<dbReference type="InterPro" id="IPR001547">
    <property type="entry name" value="Glyco_hydro_5"/>
</dbReference>
<dbReference type="Gene3D" id="3.20.20.80">
    <property type="entry name" value="Glycosidases"/>
    <property type="match status" value="2"/>
</dbReference>
<keyword evidence="2 4" id="KW-0378">Hydrolase</keyword>
<feature type="signal peptide" evidence="5">
    <location>
        <begin position="1"/>
        <end position="22"/>
    </location>
</feature>
<dbReference type="SUPFAM" id="SSF51445">
    <property type="entry name" value="(Trans)glycosidases"/>
    <property type="match status" value="1"/>
</dbReference>
<evidence type="ECO:0000256" key="4">
    <source>
        <dbReference type="RuleBase" id="RU361153"/>
    </source>
</evidence>
<proteinExistence type="inferred from homology"/>
<feature type="chain" id="PRO_5046505736" description="Glycoside hydrolase family 5 domain-containing protein" evidence="5">
    <location>
        <begin position="23"/>
        <end position="596"/>
    </location>
</feature>
<keyword evidence="5" id="KW-0732">Signal</keyword>
<accession>A0ABR2ZB88</accession>
<evidence type="ECO:0000259" key="6">
    <source>
        <dbReference type="Pfam" id="PF00150"/>
    </source>
</evidence>
<reference evidence="7 8" key="1">
    <citation type="submission" date="2024-05" db="EMBL/GenBank/DDBJ databases">
        <title>A draft genome resource for the thread blight pathogen Marasmius tenuissimus strain MS-2.</title>
        <authorList>
            <person name="Yulfo-Soto G.E."/>
            <person name="Baruah I.K."/>
            <person name="Amoako-Attah I."/>
            <person name="Bukari Y."/>
            <person name="Meinhardt L.W."/>
            <person name="Bailey B.A."/>
            <person name="Cohen S.P."/>
        </authorList>
    </citation>
    <scope>NUCLEOTIDE SEQUENCE [LARGE SCALE GENOMIC DNA]</scope>
    <source>
        <strain evidence="7 8">MS-2</strain>
    </source>
</reference>
<dbReference type="PANTHER" id="PTHR31297:SF42">
    <property type="entry name" value="GLYCOSIDE HYDROLASE FAMILY 5 DOMAIN-CONTAINING PROTEIN"/>
    <property type="match status" value="1"/>
</dbReference>
<dbReference type="EMBL" id="JBBXMP010000357">
    <property type="protein sequence ID" value="KAL0058156.1"/>
    <property type="molecule type" value="Genomic_DNA"/>
</dbReference>
<protein>
    <recommendedName>
        <fullName evidence="6">Glycoside hydrolase family 5 domain-containing protein</fullName>
    </recommendedName>
</protein>
<evidence type="ECO:0000313" key="7">
    <source>
        <dbReference type="EMBL" id="KAL0058156.1"/>
    </source>
</evidence>
<dbReference type="PANTHER" id="PTHR31297">
    <property type="entry name" value="GLUCAN ENDO-1,6-BETA-GLUCOSIDASE B"/>
    <property type="match status" value="1"/>
</dbReference>
<gene>
    <name evidence="7" type="ORF">AAF712_015180</name>
</gene>
<evidence type="ECO:0000256" key="5">
    <source>
        <dbReference type="SAM" id="SignalP"/>
    </source>
</evidence>
<dbReference type="Proteomes" id="UP001437256">
    <property type="component" value="Unassembled WGS sequence"/>
</dbReference>
<feature type="domain" description="Glycoside hydrolase family 5" evidence="6">
    <location>
        <begin position="83"/>
        <end position="160"/>
    </location>
</feature>
<dbReference type="Pfam" id="PF00150">
    <property type="entry name" value="Cellulase"/>
    <property type="match status" value="1"/>
</dbReference>
<keyword evidence="3 4" id="KW-0326">Glycosidase</keyword>
<organism evidence="7 8">
    <name type="scientific">Marasmius tenuissimus</name>
    <dbReference type="NCBI Taxonomy" id="585030"/>
    <lineage>
        <taxon>Eukaryota</taxon>
        <taxon>Fungi</taxon>
        <taxon>Dikarya</taxon>
        <taxon>Basidiomycota</taxon>
        <taxon>Agaricomycotina</taxon>
        <taxon>Agaricomycetes</taxon>
        <taxon>Agaricomycetidae</taxon>
        <taxon>Agaricales</taxon>
        <taxon>Marasmiineae</taxon>
        <taxon>Marasmiaceae</taxon>
        <taxon>Marasmius</taxon>
    </lineage>
</organism>
<dbReference type="InterPro" id="IPR050386">
    <property type="entry name" value="Glycosyl_hydrolase_5"/>
</dbReference>
<evidence type="ECO:0000256" key="1">
    <source>
        <dbReference type="ARBA" id="ARBA00005641"/>
    </source>
</evidence>